<keyword evidence="5" id="KW-1185">Reference proteome</keyword>
<organism evidence="4 5">
    <name type="scientific">Diaporthe australafricana</name>
    <dbReference type="NCBI Taxonomy" id="127596"/>
    <lineage>
        <taxon>Eukaryota</taxon>
        <taxon>Fungi</taxon>
        <taxon>Dikarya</taxon>
        <taxon>Ascomycota</taxon>
        <taxon>Pezizomycotina</taxon>
        <taxon>Sordariomycetes</taxon>
        <taxon>Sordariomycetidae</taxon>
        <taxon>Diaporthales</taxon>
        <taxon>Diaporthaceae</taxon>
        <taxon>Diaporthe</taxon>
    </lineage>
</organism>
<keyword evidence="2" id="KW-0408">Iron</keyword>
<dbReference type="SUPFAM" id="SSF51197">
    <property type="entry name" value="Clavaminate synthase-like"/>
    <property type="match status" value="1"/>
</dbReference>
<reference evidence="4 5" key="1">
    <citation type="journal article" date="2024" name="IMA Fungus">
        <title>IMA Genome - F19 : A genome assembly and annotation guide to empower mycologists, including annotated draft genome sequences of Ceratocystis pirilliformis, Diaporthe australafricana, Fusarium ophioides, Paecilomyces lecythidis, and Sporothrix stenoceras.</title>
        <authorList>
            <person name="Aylward J."/>
            <person name="Wilson A.M."/>
            <person name="Visagie C.M."/>
            <person name="Spraker J."/>
            <person name="Barnes I."/>
            <person name="Buitendag C."/>
            <person name="Ceriani C."/>
            <person name="Del Mar Angel L."/>
            <person name="du Plessis D."/>
            <person name="Fuchs T."/>
            <person name="Gasser K."/>
            <person name="Kramer D."/>
            <person name="Li W."/>
            <person name="Munsamy K."/>
            <person name="Piso A."/>
            <person name="Price J.L."/>
            <person name="Sonnekus B."/>
            <person name="Thomas C."/>
            <person name="van der Nest A."/>
            <person name="van Dijk A."/>
            <person name="van Heerden A."/>
            <person name="van Vuuren N."/>
            <person name="Yilmaz N."/>
            <person name="Duong T.A."/>
            <person name="van der Merwe N.A."/>
            <person name="Wingfield M.J."/>
            <person name="Wingfield B.D."/>
        </authorList>
    </citation>
    <scope>NUCLEOTIDE SEQUENCE [LARGE SCALE GENOMIC DNA]</scope>
    <source>
        <strain evidence="4 5">CMW 18300</strain>
    </source>
</reference>
<dbReference type="InterPro" id="IPR027443">
    <property type="entry name" value="IPNS-like_sf"/>
</dbReference>
<feature type="domain" description="Fe2OG dioxygenase" evidence="3">
    <location>
        <begin position="175"/>
        <end position="293"/>
    </location>
</feature>
<comment type="similarity">
    <text evidence="1 2">Belongs to the iron/ascorbate-dependent oxidoreductase family.</text>
</comment>
<dbReference type="InterPro" id="IPR026992">
    <property type="entry name" value="DIOX_N"/>
</dbReference>
<dbReference type="PANTHER" id="PTHR47990">
    <property type="entry name" value="2-OXOGLUTARATE (2OG) AND FE(II)-DEPENDENT OXYGENASE SUPERFAMILY PROTEIN-RELATED"/>
    <property type="match status" value="1"/>
</dbReference>
<evidence type="ECO:0000313" key="4">
    <source>
        <dbReference type="EMBL" id="KAL1870192.1"/>
    </source>
</evidence>
<dbReference type="Pfam" id="PF14226">
    <property type="entry name" value="DIOX_N"/>
    <property type="match status" value="1"/>
</dbReference>
<proteinExistence type="inferred from homology"/>
<evidence type="ECO:0000256" key="1">
    <source>
        <dbReference type="ARBA" id="ARBA00008056"/>
    </source>
</evidence>
<name>A0ABR3X3C9_9PEZI</name>
<evidence type="ECO:0000313" key="5">
    <source>
        <dbReference type="Proteomes" id="UP001583177"/>
    </source>
</evidence>
<gene>
    <name evidence="4" type="ORF">Daus18300_005256</name>
</gene>
<evidence type="ECO:0000259" key="3">
    <source>
        <dbReference type="PROSITE" id="PS51471"/>
    </source>
</evidence>
<protein>
    <recommendedName>
        <fullName evidence="3">Fe2OG dioxygenase domain-containing protein</fullName>
    </recommendedName>
</protein>
<dbReference type="InterPro" id="IPR044861">
    <property type="entry name" value="IPNS-like_FE2OG_OXY"/>
</dbReference>
<dbReference type="Proteomes" id="UP001583177">
    <property type="component" value="Unassembled WGS sequence"/>
</dbReference>
<dbReference type="Pfam" id="PF03171">
    <property type="entry name" value="2OG-FeII_Oxy"/>
    <property type="match status" value="1"/>
</dbReference>
<evidence type="ECO:0000256" key="2">
    <source>
        <dbReference type="RuleBase" id="RU003682"/>
    </source>
</evidence>
<sequence>MATKYVDRQIPKISLRDFESRMDEITSEICNASENVGFFSIVDHGITQAEIDKAFATSEAFFSLPDDVKATVAWNPRNNGWEKKSQIRPSTGAPDMKESYQLQFGEDMLSGGKGHDGYTSMWMSDTHLPSFKDNCLEFMHRVQQVSNTLMICLARSLDFPDTYFLESHDPSDPKCQNVLRLLHYFPTVESNDGKVWHRAGAHADWGLLTLLFQREDQPGLEICPGREAVTKFGLGDTWTKVSYEPGAIICNIGDMLMQWSDDRFKSTFHRVKAPTEPGDYYGERYSIAFFNQPSKDAVIQGPKKKYPEITGRQFIANAMNTHFAALKKQVENEDGHPGQVDKAFPAEGAQIVKATA</sequence>
<dbReference type="InterPro" id="IPR050231">
    <property type="entry name" value="Iron_ascorbate_oxido_reductase"/>
</dbReference>
<keyword evidence="2" id="KW-0479">Metal-binding</keyword>
<dbReference type="InterPro" id="IPR005123">
    <property type="entry name" value="Oxoglu/Fe-dep_dioxygenase_dom"/>
</dbReference>
<dbReference type="EMBL" id="JAWRVE010000038">
    <property type="protein sequence ID" value="KAL1870192.1"/>
    <property type="molecule type" value="Genomic_DNA"/>
</dbReference>
<comment type="caution">
    <text evidence="4">The sequence shown here is derived from an EMBL/GenBank/DDBJ whole genome shotgun (WGS) entry which is preliminary data.</text>
</comment>
<keyword evidence="2" id="KW-0560">Oxidoreductase</keyword>
<dbReference type="Gene3D" id="2.60.120.330">
    <property type="entry name" value="B-lactam Antibiotic, Isopenicillin N Synthase, Chain"/>
    <property type="match status" value="1"/>
</dbReference>
<dbReference type="PROSITE" id="PS51471">
    <property type="entry name" value="FE2OG_OXY"/>
    <property type="match status" value="1"/>
</dbReference>
<accession>A0ABR3X3C9</accession>